<evidence type="ECO:0000256" key="3">
    <source>
        <dbReference type="ARBA" id="ARBA00023002"/>
    </source>
</evidence>
<dbReference type="Pfam" id="PF01011">
    <property type="entry name" value="PQQ"/>
    <property type="match status" value="1"/>
</dbReference>
<evidence type="ECO:0000313" key="6">
    <source>
        <dbReference type="Proteomes" id="UP001143362"/>
    </source>
</evidence>
<protein>
    <submittedName>
        <fullName evidence="5">Pyrroloquinoline quinone-dependent dehydrogenase</fullName>
    </submittedName>
</protein>
<reference evidence="5" key="1">
    <citation type="submission" date="2019-02" db="EMBL/GenBank/DDBJ databases">
        <authorList>
            <person name="Li S.-H."/>
        </authorList>
    </citation>
    <scope>NUCLEOTIDE SEQUENCE</scope>
    <source>
        <strain evidence="5">IMCC14734</strain>
    </source>
</reference>
<dbReference type="Proteomes" id="UP001143362">
    <property type="component" value="Unassembled WGS sequence"/>
</dbReference>
<dbReference type="InterPro" id="IPR017511">
    <property type="entry name" value="PQQ_mDH"/>
</dbReference>
<dbReference type="PANTHER" id="PTHR32303">
    <property type="entry name" value="QUINOPROTEIN ALCOHOL DEHYDROGENASE (CYTOCHROME C)"/>
    <property type="match status" value="1"/>
</dbReference>
<comment type="similarity">
    <text evidence="2">Belongs to the bacterial PQQ dehydrogenase family.</text>
</comment>
<comment type="caution">
    <text evidence="5">The sequence shown here is derived from an EMBL/GenBank/DDBJ whole genome shotgun (WGS) entry which is preliminary data.</text>
</comment>
<feature type="domain" description="Pyrrolo-quinoline quinone repeat" evidence="4">
    <location>
        <begin position="54"/>
        <end position="645"/>
    </location>
</feature>
<dbReference type="EMBL" id="SHNN01000001">
    <property type="protein sequence ID" value="MCX2979617.1"/>
    <property type="molecule type" value="Genomic_DNA"/>
</dbReference>
<comment type="cofactor">
    <cofactor evidence="1">
        <name>pyrroloquinoline quinone</name>
        <dbReference type="ChEBI" id="CHEBI:58442"/>
    </cofactor>
</comment>
<accession>A0ABT3TBE5</accession>
<dbReference type="SUPFAM" id="SSF50998">
    <property type="entry name" value="Quinoprotein alcohol dehydrogenase-like"/>
    <property type="match status" value="1"/>
</dbReference>
<dbReference type="CDD" id="cd10280">
    <property type="entry name" value="PQQ_mGDH"/>
    <property type="match status" value="1"/>
</dbReference>
<organism evidence="5 6">
    <name type="scientific">Candidatus Litorirhabdus singularis</name>
    <dbReference type="NCBI Taxonomy" id="2518993"/>
    <lineage>
        <taxon>Bacteria</taxon>
        <taxon>Pseudomonadati</taxon>
        <taxon>Pseudomonadota</taxon>
        <taxon>Gammaproteobacteria</taxon>
        <taxon>Cellvibrionales</taxon>
        <taxon>Halieaceae</taxon>
        <taxon>Candidatus Litorirhabdus</taxon>
    </lineage>
</organism>
<evidence type="ECO:0000256" key="2">
    <source>
        <dbReference type="ARBA" id="ARBA00008156"/>
    </source>
</evidence>
<dbReference type="Gene3D" id="2.140.10.10">
    <property type="entry name" value="Quinoprotein alcohol dehydrogenase-like superfamily"/>
    <property type="match status" value="1"/>
</dbReference>
<dbReference type="InterPro" id="IPR018391">
    <property type="entry name" value="PQQ_b-propeller_rpt"/>
</dbReference>
<keyword evidence="6" id="KW-1185">Reference proteome</keyword>
<keyword evidence="3" id="KW-0560">Oxidoreductase</keyword>
<sequence length="674" mass="72841">MSQALSEYGMMRTPAPRLFICVLLPALFLLSSCGDTPPSYLKKLSASADNTTTWPDYGGAKAQHYAALNDINVDNVGSLVRAWEYRTGDVSDGKGDMPATSAFQNTPLLMNGTLFLCTPFNRVIALNPVSGQERWKYDPQLDTSGDFANQLVCRGLAWWEAPAEAEPGFCDARLFMATLDSRLIALDAETGQRCRGFGVDGEVDLADGVGDVNWYGEYSHTSPPAVIGDAVIVGGAVGDNARINAPSGVVRAFNARSGELLWSWDLAPPNYHPAPAQMTEHGYVKGTPNVWAPISVDASRDLVFVPTGNPSPDYYRPAALALDYYGSSVVALRGSTGEVVWNYQMVHNDHWDFDTPAQPALVELQRAGESVPALVQATKMGFLFVLHRETGEPLFPVVEKPVPQVNIAGDTLSPTQPFPLKPPPLVPISLQPADAWGLTPWDRGWCRRELESLRFEGMYTPPTEAWTLMYPGNAGGSNWGGIGIDPQRRIAIANVMDVAWVVRLIKRAKFAEVRRDNAGEISAQSGTPYGMWRKMLVSPLGLPCSPPPWGKLVAIDLDAGEILWDVPLGTVRDLVPAPVPWKLGVPNLGGPLLTQSGLVFIGAAMDDYIRAFDIRSGAELWKARLPAGGQATPMSYAVTDAQGRQRQFIVIAAGGHGTAGTRLGDSLVAYALPD</sequence>
<evidence type="ECO:0000313" key="5">
    <source>
        <dbReference type="EMBL" id="MCX2979617.1"/>
    </source>
</evidence>
<gene>
    <name evidence="5" type="ORF">EYC98_01935</name>
</gene>
<proteinExistence type="inferred from homology"/>
<dbReference type="RefSeq" id="WP_279243615.1">
    <property type="nucleotide sequence ID" value="NZ_SHNN01000001.1"/>
</dbReference>
<dbReference type="InterPro" id="IPR002372">
    <property type="entry name" value="PQQ_rpt_dom"/>
</dbReference>
<evidence type="ECO:0000256" key="1">
    <source>
        <dbReference type="ARBA" id="ARBA00001931"/>
    </source>
</evidence>
<dbReference type="PANTHER" id="PTHR32303:SF4">
    <property type="entry name" value="QUINOPROTEIN GLUCOSE DEHYDROGENASE"/>
    <property type="match status" value="1"/>
</dbReference>
<dbReference type="SMART" id="SM00564">
    <property type="entry name" value="PQQ"/>
    <property type="match status" value="6"/>
</dbReference>
<evidence type="ECO:0000259" key="4">
    <source>
        <dbReference type="Pfam" id="PF01011"/>
    </source>
</evidence>
<dbReference type="InterPro" id="IPR011047">
    <property type="entry name" value="Quinoprotein_ADH-like_sf"/>
</dbReference>
<name>A0ABT3TBE5_9GAMM</name>